<dbReference type="AlphaFoldDB" id="A0AAW9NIQ4"/>
<evidence type="ECO:0000313" key="2">
    <source>
        <dbReference type="Proteomes" id="UP001307168"/>
    </source>
</evidence>
<gene>
    <name evidence="1" type="ORF">P4706_20715</name>
</gene>
<dbReference type="RefSeq" id="WP_367407640.1">
    <property type="nucleotide sequence ID" value="NZ_JARNBH010000023.1"/>
</dbReference>
<accession>A0AAW9NIQ4</accession>
<evidence type="ECO:0008006" key="3">
    <source>
        <dbReference type="Google" id="ProtNLM"/>
    </source>
</evidence>
<name>A0AAW9NIQ4_9BACI</name>
<organism evidence="1 2">
    <name type="scientific">Peribacillus castrilensis</name>
    <dbReference type="NCBI Taxonomy" id="2897690"/>
    <lineage>
        <taxon>Bacteria</taxon>
        <taxon>Bacillati</taxon>
        <taxon>Bacillota</taxon>
        <taxon>Bacilli</taxon>
        <taxon>Bacillales</taxon>
        <taxon>Bacillaceae</taxon>
        <taxon>Peribacillus</taxon>
    </lineage>
</organism>
<proteinExistence type="predicted"/>
<dbReference type="Proteomes" id="UP001307168">
    <property type="component" value="Unassembled WGS sequence"/>
</dbReference>
<protein>
    <recommendedName>
        <fullName evidence="3">DUF4393 domain-containing protein</fullName>
    </recommendedName>
</protein>
<comment type="caution">
    <text evidence="1">The sequence shown here is derived from an EMBL/GenBank/DDBJ whole genome shotgun (WGS) entry which is preliminary data.</text>
</comment>
<dbReference type="EMBL" id="JARNBH010000023">
    <property type="protein sequence ID" value="MEC0275468.1"/>
    <property type="molecule type" value="Genomic_DNA"/>
</dbReference>
<keyword evidence="2" id="KW-1185">Reference proteome</keyword>
<sequence>MDDKLTTKEKIEISVQSGLQLVPYVGGALSTLYFGTKQEKRFKRIESFYEEFSDQVEQLQLQLPSVDFHEQDKLINLIEELNEKIERESTEQKRTYFKKYLYSTLSSPTNDNFDERRFFLESLATMTLLECEVLLNIKEQNNPVRVGSLSKPGIDLYAIVGSVGRLRMNGFIRLQNDNIIFNGGDDSLNDSFVVSDFGNRFIQYCIE</sequence>
<evidence type="ECO:0000313" key="1">
    <source>
        <dbReference type="EMBL" id="MEC0275468.1"/>
    </source>
</evidence>
<reference evidence="1 2" key="1">
    <citation type="submission" date="2023-03" db="EMBL/GenBank/DDBJ databases">
        <title>Bacillus Genome Sequencing.</title>
        <authorList>
            <person name="Dunlap C."/>
        </authorList>
    </citation>
    <scope>NUCLEOTIDE SEQUENCE [LARGE SCALE GENOMIC DNA]</scope>
    <source>
        <strain evidence="1 2">B-41290</strain>
    </source>
</reference>